<evidence type="ECO:0000259" key="3">
    <source>
        <dbReference type="Pfam" id="PF06722"/>
    </source>
</evidence>
<dbReference type="SUPFAM" id="SSF53756">
    <property type="entry name" value="UDP-Glycosyltransferase/glycogen phosphorylase"/>
    <property type="match status" value="1"/>
</dbReference>
<dbReference type="Proteomes" id="UP001211006">
    <property type="component" value="Unassembled WGS sequence"/>
</dbReference>
<dbReference type="Gene3D" id="3.40.50.2000">
    <property type="entry name" value="Glycogen Phosphorylase B"/>
    <property type="match status" value="2"/>
</dbReference>
<dbReference type="CDD" id="cd03784">
    <property type="entry name" value="GT1_Gtf-like"/>
    <property type="match status" value="1"/>
</dbReference>
<dbReference type="InterPro" id="IPR006326">
    <property type="entry name" value="UDPGT_MGT-like"/>
</dbReference>
<dbReference type="AlphaFoldDB" id="A0AAW6C8U7"/>
<keyword evidence="2 4" id="KW-0808">Transferase</keyword>
<feature type="domain" description="Erythromycin biosynthesis protein CIII-like C-terminal" evidence="3">
    <location>
        <begin position="267"/>
        <end position="373"/>
    </location>
</feature>
<gene>
    <name evidence="4" type="ORF">PND83_14410</name>
</gene>
<name>A0AAW6C8U7_FLAPL</name>
<reference evidence="4" key="1">
    <citation type="submission" date="2023-01" db="EMBL/GenBank/DDBJ databases">
        <title>Human gut microbiome strain richness.</title>
        <authorList>
            <person name="Chen-Liaw A."/>
        </authorList>
    </citation>
    <scope>NUCLEOTIDE SEQUENCE</scope>
    <source>
        <strain evidence="4">2225st1_A6_2225SCRN_200828</strain>
    </source>
</reference>
<dbReference type="NCBIfam" id="TIGR01426">
    <property type="entry name" value="MGT"/>
    <property type="match status" value="1"/>
</dbReference>
<evidence type="ECO:0000256" key="2">
    <source>
        <dbReference type="ARBA" id="ARBA00022679"/>
    </source>
</evidence>
<dbReference type="EMBL" id="JAQLWO010000016">
    <property type="protein sequence ID" value="MDB7907173.1"/>
    <property type="molecule type" value="Genomic_DNA"/>
</dbReference>
<dbReference type="FunFam" id="3.40.50.2000:FF:000072">
    <property type="entry name" value="Glycosyl transferase"/>
    <property type="match status" value="1"/>
</dbReference>
<proteinExistence type="inferred from homology"/>
<evidence type="ECO:0000313" key="4">
    <source>
        <dbReference type="EMBL" id="MDB7907173.1"/>
    </source>
</evidence>
<dbReference type="Pfam" id="PF06722">
    <property type="entry name" value="EryCIII-like_C"/>
    <property type="match status" value="1"/>
</dbReference>
<protein>
    <submittedName>
        <fullName evidence="4">Glycosyl transferase</fullName>
    </submittedName>
</protein>
<accession>A0AAW6C8U7</accession>
<comment type="similarity">
    <text evidence="1">Belongs to the UDP-glycosyltransferase family.</text>
</comment>
<dbReference type="InterPro" id="IPR010610">
    <property type="entry name" value="EryCIII-like_C"/>
</dbReference>
<organism evidence="4 5">
    <name type="scientific">Flavonifractor plautii</name>
    <name type="common">Fusobacterium plautii</name>
    <dbReference type="NCBI Taxonomy" id="292800"/>
    <lineage>
        <taxon>Bacteria</taxon>
        <taxon>Bacillati</taxon>
        <taxon>Bacillota</taxon>
        <taxon>Clostridia</taxon>
        <taxon>Eubacteriales</taxon>
        <taxon>Oscillospiraceae</taxon>
        <taxon>Flavonifractor</taxon>
    </lineage>
</organism>
<dbReference type="InterPro" id="IPR050481">
    <property type="entry name" value="UDP-glycosyltransf_plant"/>
</dbReference>
<evidence type="ECO:0000313" key="5">
    <source>
        <dbReference type="Proteomes" id="UP001211006"/>
    </source>
</evidence>
<dbReference type="RefSeq" id="WP_131971265.1">
    <property type="nucleotide sequence ID" value="NZ_BAABZG010000001.1"/>
</dbReference>
<dbReference type="PANTHER" id="PTHR48049:SF132">
    <property type="entry name" value="GLYCOSYLTRANSFERASE"/>
    <property type="match status" value="1"/>
</dbReference>
<dbReference type="PANTHER" id="PTHR48049">
    <property type="entry name" value="GLYCOSYLTRANSFERASE"/>
    <property type="match status" value="1"/>
</dbReference>
<dbReference type="GO" id="GO:0035251">
    <property type="term" value="F:UDP-glucosyltransferase activity"/>
    <property type="evidence" value="ECO:0007669"/>
    <property type="project" value="InterPro"/>
</dbReference>
<dbReference type="InterPro" id="IPR002213">
    <property type="entry name" value="UDP_glucos_trans"/>
</dbReference>
<evidence type="ECO:0000256" key="1">
    <source>
        <dbReference type="ARBA" id="ARBA00009995"/>
    </source>
</evidence>
<sequence length="397" mass="43421">MSRIVFFSIPAYGHTNPTVEVVRQLVRRGHRVRYYSFEEFRAKLEGAGAEFVPCDAFLPPAPRDLGRRMGHDFSSLMAMVIDVTVAMEEKALRELGEFRPDCVVADSICVWGKLYARRLGLPLVCSTTTFAFDQETARAMRPGPLEVFYTLTGLPQIGKRLALLREHGYEVEKLTDLIQNDSETDTIVYTSRAFQPGGEHFGERVAFVGPSLPELPPRTQRRERPLVYVSLGTVMHGNTGFYRACAEGLGDGPWDVLLSVGSPEGAAALGALPPNVRAEARVEQLRVLGEASVFLTHCGMNSVSESIWCGVPMVLAPQQSEEGAVARRAAELGAGLRLERRGPAAIRAAVEEVLAQREAYRRAIAPLAAGFRAAGGAARAAEKIEETIARKTEEARP</sequence>
<comment type="caution">
    <text evidence="4">The sequence shown here is derived from an EMBL/GenBank/DDBJ whole genome shotgun (WGS) entry which is preliminary data.</text>
</comment>